<dbReference type="InterPro" id="IPR016169">
    <property type="entry name" value="FAD-bd_PCMH_sub2"/>
</dbReference>
<feature type="domain" description="FAD-binding PCMH-type" evidence="6">
    <location>
        <begin position="38"/>
        <end position="206"/>
    </location>
</feature>
<dbReference type="Gene3D" id="3.30.465.10">
    <property type="match status" value="1"/>
</dbReference>
<comment type="cofactor">
    <cofactor evidence="1">
        <name>FAD</name>
        <dbReference type="ChEBI" id="CHEBI:57692"/>
    </cofactor>
</comment>
<evidence type="ECO:0000256" key="5">
    <source>
        <dbReference type="ARBA" id="ARBA00023002"/>
    </source>
</evidence>
<keyword evidence="4" id="KW-0274">FAD</keyword>
<dbReference type="PROSITE" id="PS51387">
    <property type="entry name" value="FAD_PCMH"/>
    <property type="match status" value="1"/>
</dbReference>
<keyword evidence="8" id="KW-1185">Reference proteome</keyword>
<proteinExistence type="inferred from homology"/>
<dbReference type="InterPro" id="IPR016166">
    <property type="entry name" value="FAD-bd_PCMH"/>
</dbReference>
<sequence>MRESVVPAVRELRDAGLRVLLPGDNGYDTARQPWRRLVEHRPALIAEAAGSREVQAVVRAAGAHGLPITVQSTGHGAVRACDGGLLLRTSAMNGVRVDPARRTVRVGAGAVWGDVVTAAAPFGLAPLSGSSPTVGVVGYTLGGGTGWMSRRHGYAADGVLGAEVVTADGEMLTVRGDEHPDLLWAMRGGGGGFALVTALELPLYPVGPIYAGMAVFGFDRAAQVLARYREWAPEEPDESNTAITMMRMPPSPELPEPLRGRRVLALRVFYLGEADDAERMLAPLREAAGAPLVDGLRPIAYADTSTLLRPPPPPSAIEERLELLDDLPGDAVDAMIGVVEDGGPVAAVDVRHWGGAMARPPEGAGPAGHRDVPFSAMFGAEAERPEQVDAVRSAVRDAAARIGPYTTGGTFLNFLTDPDRTAAAFTPQDYRRLAEVKKRYDPANLFAGNHVVLPES</sequence>
<dbReference type="InterPro" id="IPR012951">
    <property type="entry name" value="BBE"/>
</dbReference>
<protein>
    <submittedName>
        <fullName evidence="7">FAD/FMN-containing dehydrogenase</fullName>
    </submittedName>
</protein>
<comment type="similarity">
    <text evidence="2">Belongs to the oxygen-dependent FAD-linked oxidoreductase family.</text>
</comment>
<evidence type="ECO:0000256" key="1">
    <source>
        <dbReference type="ARBA" id="ARBA00001974"/>
    </source>
</evidence>
<reference evidence="8" key="1">
    <citation type="submission" date="2016-10" db="EMBL/GenBank/DDBJ databases">
        <authorList>
            <person name="Varghese N."/>
            <person name="Submissions S."/>
        </authorList>
    </citation>
    <scope>NUCLEOTIDE SEQUENCE [LARGE SCALE GENOMIC DNA]</scope>
    <source>
        <strain evidence="8">DSM 43163</strain>
    </source>
</reference>
<dbReference type="GO" id="GO:0016491">
    <property type="term" value="F:oxidoreductase activity"/>
    <property type="evidence" value="ECO:0007669"/>
    <property type="project" value="UniProtKB-KW"/>
</dbReference>
<dbReference type="GO" id="GO:0071949">
    <property type="term" value="F:FAD binding"/>
    <property type="evidence" value="ECO:0007669"/>
    <property type="project" value="InterPro"/>
</dbReference>
<evidence type="ECO:0000259" key="6">
    <source>
        <dbReference type="PROSITE" id="PS51387"/>
    </source>
</evidence>
<dbReference type="PANTHER" id="PTHR42973">
    <property type="entry name" value="BINDING OXIDOREDUCTASE, PUTATIVE (AFU_ORTHOLOGUE AFUA_1G17690)-RELATED"/>
    <property type="match status" value="1"/>
</dbReference>
<dbReference type="AlphaFoldDB" id="A0A1H5SQQ1"/>
<dbReference type="InterPro" id="IPR036318">
    <property type="entry name" value="FAD-bd_PCMH-like_sf"/>
</dbReference>
<dbReference type="InterPro" id="IPR006094">
    <property type="entry name" value="Oxid_FAD_bind_N"/>
</dbReference>
<dbReference type="SUPFAM" id="SSF56176">
    <property type="entry name" value="FAD-binding/transporter-associated domain-like"/>
    <property type="match status" value="1"/>
</dbReference>
<dbReference type="InterPro" id="IPR050416">
    <property type="entry name" value="FAD-linked_Oxidoreductase"/>
</dbReference>
<dbReference type="Pfam" id="PF01565">
    <property type="entry name" value="FAD_binding_4"/>
    <property type="match status" value="1"/>
</dbReference>
<dbReference type="Proteomes" id="UP000236723">
    <property type="component" value="Unassembled WGS sequence"/>
</dbReference>
<dbReference type="Gene3D" id="3.30.43.10">
    <property type="entry name" value="Uridine Diphospho-n-acetylenolpyruvylglucosamine Reductase, domain 2"/>
    <property type="match status" value="1"/>
</dbReference>
<accession>A0A1H5SQQ1</accession>
<keyword evidence="3" id="KW-0285">Flavoprotein</keyword>
<evidence type="ECO:0000313" key="8">
    <source>
        <dbReference type="Proteomes" id="UP000236723"/>
    </source>
</evidence>
<dbReference type="PANTHER" id="PTHR42973:SF39">
    <property type="entry name" value="FAD-BINDING PCMH-TYPE DOMAIN-CONTAINING PROTEIN"/>
    <property type="match status" value="1"/>
</dbReference>
<gene>
    <name evidence="7" type="ORF">SAMN04489712_101295</name>
</gene>
<organism evidence="7 8">
    <name type="scientific">Thermomonospora echinospora</name>
    <dbReference type="NCBI Taxonomy" id="1992"/>
    <lineage>
        <taxon>Bacteria</taxon>
        <taxon>Bacillati</taxon>
        <taxon>Actinomycetota</taxon>
        <taxon>Actinomycetes</taxon>
        <taxon>Streptosporangiales</taxon>
        <taxon>Thermomonosporaceae</taxon>
        <taxon>Thermomonospora</taxon>
    </lineage>
</organism>
<dbReference type="SUPFAM" id="SSF55103">
    <property type="entry name" value="FAD-linked oxidases, C-terminal domain"/>
    <property type="match status" value="1"/>
</dbReference>
<dbReference type="InterPro" id="IPR006093">
    <property type="entry name" value="Oxy_OxRdtase_FAD_BS"/>
</dbReference>
<dbReference type="RefSeq" id="WP_103935757.1">
    <property type="nucleotide sequence ID" value="NZ_FNVO01000001.1"/>
</dbReference>
<name>A0A1H5SQQ1_9ACTN</name>
<evidence type="ECO:0000256" key="4">
    <source>
        <dbReference type="ARBA" id="ARBA00022827"/>
    </source>
</evidence>
<dbReference type="EMBL" id="FNVO01000001">
    <property type="protein sequence ID" value="SEF52181.1"/>
    <property type="molecule type" value="Genomic_DNA"/>
</dbReference>
<evidence type="ECO:0000256" key="2">
    <source>
        <dbReference type="ARBA" id="ARBA00005466"/>
    </source>
</evidence>
<dbReference type="Gene3D" id="3.40.462.20">
    <property type="match status" value="1"/>
</dbReference>
<dbReference type="OrthoDB" id="5169292at2"/>
<evidence type="ECO:0000313" key="7">
    <source>
        <dbReference type="EMBL" id="SEF52181.1"/>
    </source>
</evidence>
<dbReference type="InterPro" id="IPR016167">
    <property type="entry name" value="FAD-bd_PCMH_sub1"/>
</dbReference>
<keyword evidence="5" id="KW-0560">Oxidoreductase</keyword>
<dbReference type="Pfam" id="PF08031">
    <property type="entry name" value="BBE"/>
    <property type="match status" value="1"/>
</dbReference>
<dbReference type="InterPro" id="IPR016164">
    <property type="entry name" value="FAD-linked_Oxase-like_C"/>
</dbReference>
<evidence type="ECO:0000256" key="3">
    <source>
        <dbReference type="ARBA" id="ARBA00022630"/>
    </source>
</evidence>
<dbReference type="PROSITE" id="PS00862">
    <property type="entry name" value="OX2_COVAL_FAD"/>
    <property type="match status" value="1"/>
</dbReference>